<name>A0A379IJR8_PSEFL</name>
<reference evidence="1 2" key="1">
    <citation type="submission" date="2018-06" db="EMBL/GenBank/DDBJ databases">
        <authorList>
            <consortium name="Pathogen Informatics"/>
            <person name="Doyle S."/>
        </authorList>
    </citation>
    <scope>NUCLEOTIDE SEQUENCE [LARGE SCALE GENOMIC DNA]</scope>
    <source>
        <strain evidence="1 2">NCTC10392</strain>
    </source>
</reference>
<dbReference type="RefSeq" id="WP_125919890.1">
    <property type="nucleotide sequence ID" value="NZ_LCZE01000040.1"/>
</dbReference>
<dbReference type="Proteomes" id="UP000255125">
    <property type="component" value="Unassembled WGS sequence"/>
</dbReference>
<dbReference type="EMBL" id="UGUS01000002">
    <property type="protein sequence ID" value="SUD33564.1"/>
    <property type="molecule type" value="Genomic_DNA"/>
</dbReference>
<evidence type="ECO:0000313" key="1">
    <source>
        <dbReference type="EMBL" id="SUD33564.1"/>
    </source>
</evidence>
<evidence type="ECO:0000313" key="2">
    <source>
        <dbReference type="Proteomes" id="UP000255125"/>
    </source>
</evidence>
<accession>A0A379IJR8</accession>
<dbReference type="OrthoDB" id="5366218at2"/>
<organism evidence="1 2">
    <name type="scientific">Pseudomonas fluorescens</name>
    <dbReference type="NCBI Taxonomy" id="294"/>
    <lineage>
        <taxon>Bacteria</taxon>
        <taxon>Pseudomonadati</taxon>
        <taxon>Pseudomonadota</taxon>
        <taxon>Gammaproteobacteria</taxon>
        <taxon>Pseudomonadales</taxon>
        <taxon>Pseudomonadaceae</taxon>
        <taxon>Pseudomonas</taxon>
    </lineage>
</organism>
<gene>
    <name evidence="1" type="ORF">NCTC10392_04962</name>
</gene>
<sequence length="644" mass="72742">MNSHVDWSFRETKVITVDEISQEHVFPERLRLKLANAKGYKSPIDIGSIAYATRGEARSREFDNAGTISVVESSLVESRRELVVKLLDSLIGLRDNSIVTQFRVLHIVVNWLNANGYVEVFTDVSCASRAYADYTSYLNDSIRKGDFAPQHAAKCQKTLQFIIGLQFSSVVDYVVRSAVPIARQRKAIKPPRESDVHFFTDVCIAIARDYSNFILEQEPFPCVVRIRNYEVVKFPSNGGMNSPFRQGYDCYNVAERRVATVEEYMSKYAGRGQTIRLCEAERAIADAQASVEFSNSESRNYVRLQMAAFAVKAYISLFMLMTGASPTELEQFSYEDALGIDKSVLKKELTAVKFRARGKMTGYVLGRKKGLTLLREYFKLRDWILNGEYVDRLFFKIKISKGAVCLSFSDLDAGAAATRFYSSISGVFVDGKYPKITYNKARKHKSSAHHAAKYSLETVARALNHSSGVNISSYSEATVEQQESEFGTYWDSVRKAAQMVRERSVTASDKLDSIAVGHCDSFRFPVPVSDTEAPVIQPNCRNQYGCLYCTHYFCHADEDDIHKLLSLHYVVNAVRNTAQDSGHAEVLYKDLSIRVEFILEAIANRSESVSQLVSAMRNKVFNLGALTPFWERRLQRYEAMGVVF</sequence>
<dbReference type="AlphaFoldDB" id="A0A379IJR8"/>
<protein>
    <submittedName>
        <fullName evidence="1">Uncharacterized protein</fullName>
    </submittedName>
</protein>
<proteinExistence type="predicted"/>